<evidence type="ECO:0000259" key="1">
    <source>
        <dbReference type="Pfam" id="PF01636"/>
    </source>
</evidence>
<dbReference type="EMBL" id="SLXU01000002">
    <property type="protein sequence ID" value="TCP62191.1"/>
    <property type="molecule type" value="Genomic_DNA"/>
</dbReference>
<dbReference type="OrthoDB" id="6713140at2"/>
<feature type="domain" description="Aminoglycoside phosphotransferase" evidence="1">
    <location>
        <begin position="44"/>
        <end position="246"/>
    </location>
</feature>
<name>A0A4R2RQS3_9RHOB</name>
<reference evidence="2 3" key="1">
    <citation type="submission" date="2019-03" db="EMBL/GenBank/DDBJ databases">
        <title>Genomic Encyclopedia of Type Strains, Phase IV (KMG-IV): sequencing the most valuable type-strain genomes for metagenomic binning, comparative biology and taxonomic classification.</title>
        <authorList>
            <person name="Goeker M."/>
        </authorList>
    </citation>
    <scope>NUCLEOTIDE SEQUENCE [LARGE SCALE GENOMIC DNA]</scope>
    <source>
        <strain evidence="2 3">DSM 24766</strain>
    </source>
</reference>
<dbReference type="SUPFAM" id="SSF56112">
    <property type="entry name" value="Protein kinase-like (PK-like)"/>
    <property type="match status" value="1"/>
</dbReference>
<dbReference type="Gene3D" id="3.90.1200.10">
    <property type="match status" value="1"/>
</dbReference>
<dbReference type="RefSeq" id="WP_132950459.1">
    <property type="nucleotide sequence ID" value="NZ_SLXU01000002.1"/>
</dbReference>
<keyword evidence="2" id="KW-0808">Transferase</keyword>
<keyword evidence="3" id="KW-1185">Reference proteome</keyword>
<organism evidence="2 3">
    <name type="scientific">Rhodovulum bhavnagarense</name>
    <dbReference type="NCBI Taxonomy" id="992286"/>
    <lineage>
        <taxon>Bacteria</taxon>
        <taxon>Pseudomonadati</taxon>
        <taxon>Pseudomonadota</taxon>
        <taxon>Alphaproteobacteria</taxon>
        <taxon>Rhodobacterales</taxon>
        <taxon>Paracoccaceae</taxon>
        <taxon>Rhodovulum</taxon>
    </lineage>
</organism>
<dbReference type="AlphaFoldDB" id="A0A4R2RQS3"/>
<accession>A0A4R2RQS3</accession>
<dbReference type="GO" id="GO:0016740">
    <property type="term" value="F:transferase activity"/>
    <property type="evidence" value="ECO:0007669"/>
    <property type="project" value="UniProtKB-KW"/>
</dbReference>
<dbReference type="Proteomes" id="UP000295050">
    <property type="component" value="Unassembled WGS sequence"/>
</dbReference>
<dbReference type="InterPro" id="IPR002575">
    <property type="entry name" value="Aminoglycoside_PTrfase"/>
</dbReference>
<dbReference type="Pfam" id="PF01636">
    <property type="entry name" value="APH"/>
    <property type="match status" value="1"/>
</dbReference>
<dbReference type="InterPro" id="IPR011009">
    <property type="entry name" value="Kinase-like_dom_sf"/>
</dbReference>
<proteinExistence type="predicted"/>
<protein>
    <submittedName>
        <fullName evidence="2">Phosphotransferase family enzyme</fullName>
    </submittedName>
</protein>
<evidence type="ECO:0000313" key="2">
    <source>
        <dbReference type="EMBL" id="TCP62191.1"/>
    </source>
</evidence>
<gene>
    <name evidence="2" type="ORF">EV663_10234</name>
</gene>
<sequence>MARELTELEQFLDAAETLREIQSRRKAIARFEVKSVLTSGPNATVFDGRYDNQPAILKLFGGDKRTDQARAQKRELERLSAFMARGRYRVAPLIDAWPGEGITVTGRIDGVPMDTMLAACAPHDRDALIGGAGQWLAHLVAAATRPAEFGGRYWVRVRTQALSRVQGGTDGELAQALANRLAARLPALVGQEITQARCHGDFAPANLIVTEAALYGIDIQNDHWLPLVKDVARFLVYLETNHPRTYGPRLFGMSRLDLQALTAPLTLLTPVDRGQLLPFFIGVELADKFATIDRGAEKAENLRRAIVAYLDSGLTVIL</sequence>
<evidence type="ECO:0000313" key="3">
    <source>
        <dbReference type="Proteomes" id="UP000295050"/>
    </source>
</evidence>
<comment type="caution">
    <text evidence="2">The sequence shown here is derived from an EMBL/GenBank/DDBJ whole genome shotgun (WGS) entry which is preliminary data.</text>
</comment>